<dbReference type="AlphaFoldDB" id="A0A443KCV0"/>
<name>A0A443KCV0_9RHOB</name>
<dbReference type="Gene3D" id="3.40.50.300">
    <property type="entry name" value="P-loop containing nucleotide triphosphate hydrolases"/>
    <property type="match status" value="1"/>
</dbReference>
<protein>
    <submittedName>
        <fullName evidence="1">ParA family protein</fullName>
    </submittedName>
</protein>
<reference evidence="1 2" key="1">
    <citation type="submission" date="2019-01" db="EMBL/GenBank/DDBJ databases">
        <title>Sinorhodobacter populi sp. nov. isolated from the symptomatic bark tissue of Populus euramericana canker.</title>
        <authorList>
            <person name="Xu G."/>
        </authorList>
    </citation>
    <scope>NUCLEOTIDE SEQUENCE [LARGE SCALE GENOMIC DNA]</scope>
    <source>
        <strain evidence="1 2">07D10-4-3</strain>
    </source>
</reference>
<dbReference type="InterPro" id="IPR027417">
    <property type="entry name" value="P-loop_NTPase"/>
</dbReference>
<evidence type="ECO:0000313" key="1">
    <source>
        <dbReference type="EMBL" id="RWR30565.1"/>
    </source>
</evidence>
<evidence type="ECO:0000313" key="2">
    <source>
        <dbReference type="Proteomes" id="UP000284451"/>
    </source>
</evidence>
<dbReference type="SUPFAM" id="SSF52540">
    <property type="entry name" value="P-loop containing nucleoside triphosphate hydrolases"/>
    <property type="match status" value="1"/>
</dbReference>
<dbReference type="InterPro" id="IPR009744">
    <property type="entry name" value="VirC1"/>
</dbReference>
<dbReference type="Proteomes" id="UP000284451">
    <property type="component" value="Unassembled WGS sequence"/>
</dbReference>
<proteinExistence type="predicted"/>
<sequence length="249" mass="27864">MWTMIVTFFSPKGGSGKSSSLLAFLSAIALKNATSPDAADQDRVLVIDHDPQGSITKFFDRRDELKANSYSIAFETITNSKDLIDALNSKKGAYDWILIDFPGHFSELNAAIALLSDRIIIPTNLELIEAQEATAFYNRLSSLLSDVDSNTAVSLMIVRIPQAAQFLPRFSKDLINQLRHRGYAVLRGMLSSQQAIPNMVNYGKYLFEILLDDRSSKSTLKAIEESNYLYRALKDWELLPVTTDEANEE</sequence>
<dbReference type="CDD" id="cd02042">
    <property type="entry name" value="ParAB_family"/>
    <property type="match status" value="1"/>
</dbReference>
<dbReference type="Pfam" id="PF07015">
    <property type="entry name" value="VirC1"/>
    <property type="match status" value="1"/>
</dbReference>
<accession>A0A443KCV0</accession>
<dbReference type="EMBL" id="SAUY01000015">
    <property type="protein sequence ID" value="RWR30565.1"/>
    <property type="molecule type" value="Genomic_DNA"/>
</dbReference>
<dbReference type="PANTHER" id="PTHR13696">
    <property type="entry name" value="P-LOOP CONTAINING NUCLEOSIDE TRIPHOSPHATE HYDROLASE"/>
    <property type="match status" value="1"/>
</dbReference>
<reference evidence="1 2" key="2">
    <citation type="submission" date="2019-01" db="EMBL/GenBank/DDBJ databases">
        <authorList>
            <person name="Li Y."/>
        </authorList>
    </citation>
    <scope>NUCLEOTIDE SEQUENCE [LARGE SCALE GENOMIC DNA]</scope>
    <source>
        <strain evidence="1 2">07D10-4-3</strain>
    </source>
</reference>
<organism evidence="1 2">
    <name type="scientific">Paenirhodobacter populi</name>
    <dbReference type="NCBI Taxonomy" id="2306993"/>
    <lineage>
        <taxon>Bacteria</taxon>
        <taxon>Pseudomonadati</taxon>
        <taxon>Pseudomonadota</taxon>
        <taxon>Alphaproteobacteria</taxon>
        <taxon>Rhodobacterales</taxon>
        <taxon>Rhodobacter group</taxon>
        <taxon>Paenirhodobacter</taxon>
    </lineage>
</organism>
<comment type="caution">
    <text evidence="1">The sequence shown here is derived from an EMBL/GenBank/DDBJ whole genome shotgun (WGS) entry which is preliminary data.</text>
</comment>
<dbReference type="PANTHER" id="PTHR13696:SF99">
    <property type="entry name" value="COBYRINIC ACID AC-DIAMIDE SYNTHASE"/>
    <property type="match status" value="1"/>
</dbReference>
<gene>
    <name evidence="1" type="ORF">D2T29_12905</name>
</gene>
<dbReference type="InterPro" id="IPR050678">
    <property type="entry name" value="DNA_Partitioning_ATPase"/>
</dbReference>